<dbReference type="InterPro" id="IPR034202">
    <property type="entry name" value="Subtilisin_Carlsberg-like"/>
</dbReference>
<dbReference type="GO" id="GO:0004252">
    <property type="term" value="F:serine-type endopeptidase activity"/>
    <property type="evidence" value="ECO:0007669"/>
    <property type="project" value="UniProtKB-UniRule"/>
</dbReference>
<dbReference type="Pfam" id="PF00082">
    <property type="entry name" value="Peptidase_S8"/>
    <property type="match status" value="1"/>
</dbReference>
<dbReference type="AlphaFoldDB" id="G9QNE4"/>
<evidence type="ECO:0000313" key="8">
    <source>
        <dbReference type="EMBL" id="EHL76130.1"/>
    </source>
</evidence>
<gene>
    <name evidence="8" type="ORF">HMPREF1015_02687</name>
</gene>
<dbReference type="Gene3D" id="3.40.50.200">
    <property type="entry name" value="Peptidase S8/S53 domain"/>
    <property type="match status" value="1"/>
</dbReference>
<dbReference type="EMBL" id="ACWF01000132">
    <property type="protein sequence ID" value="EHL76130.1"/>
    <property type="molecule type" value="Genomic_DNA"/>
</dbReference>
<dbReference type="InterPro" id="IPR022398">
    <property type="entry name" value="Peptidase_S8_His-AS"/>
</dbReference>
<dbReference type="CDD" id="cd07477">
    <property type="entry name" value="Peptidases_S8_Subtilisin_subset"/>
    <property type="match status" value="1"/>
</dbReference>
<dbReference type="PROSITE" id="PS00136">
    <property type="entry name" value="SUBTILASE_ASP"/>
    <property type="match status" value="1"/>
</dbReference>
<dbReference type="PROSITE" id="PS00137">
    <property type="entry name" value="SUBTILASE_HIS"/>
    <property type="match status" value="1"/>
</dbReference>
<comment type="similarity">
    <text evidence="1 5 6">Belongs to the peptidase S8 family.</text>
</comment>
<dbReference type="PROSITE" id="PS00138">
    <property type="entry name" value="SUBTILASE_SER"/>
    <property type="match status" value="1"/>
</dbReference>
<evidence type="ECO:0000256" key="5">
    <source>
        <dbReference type="PROSITE-ProRule" id="PRU01240"/>
    </source>
</evidence>
<evidence type="ECO:0000256" key="3">
    <source>
        <dbReference type="ARBA" id="ARBA00022801"/>
    </source>
</evidence>
<dbReference type="PATRIC" id="fig|665952.3.peg.2643"/>
<name>G9QNE4_9BACI</name>
<keyword evidence="3 5" id="KW-0378">Hydrolase</keyword>
<dbReference type="PANTHER" id="PTHR43399">
    <property type="entry name" value="SUBTILISIN-RELATED"/>
    <property type="match status" value="1"/>
</dbReference>
<dbReference type="PANTHER" id="PTHR43399:SF4">
    <property type="entry name" value="CELL WALL-ASSOCIATED PROTEASE"/>
    <property type="match status" value="1"/>
</dbReference>
<dbReference type="InterPro" id="IPR015500">
    <property type="entry name" value="Peptidase_S8_subtilisin-rel"/>
</dbReference>
<dbReference type="PROSITE" id="PS51892">
    <property type="entry name" value="SUBTILASE"/>
    <property type="match status" value="1"/>
</dbReference>
<evidence type="ECO:0000256" key="4">
    <source>
        <dbReference type="ARBA" id="ARBA00022825"/>
    </source>
</evidence>
<protein>
    <recommendedName>
        <fullName evidence="7">Peptidase S8/S53 domain-containing protein</fullName>
    </recommendedName>
</protein>
<sequence length="390" mass="40988">MCASGGMEDEKKTAFYALLLSVSLALGLNVESGIASANDQPSSQKGEKEVVVVYKNMKGKEAAIENSHDVEHQFKSIPAVSVTADKQDVRQLESNPNISYVEENVPFQLADSSFQTLSTSRAVSSNEKTWDMQAINASKAWENGVTGKGVKIAVIDTGIASHSDLNIAGGVSTVDYTSSYKDDNGHGTHVAGIIGAKRNGIGIAGVAPDAQIYAVKALDKNGNGNLQDIAEALDWAIANKMDIINMSFGTSTDSKILHDLVDKAYKSGILLVAAGGNNGNSSGTGDTVEYPAKYNSVVAVSSLNSNKNRSVFSATGPEIEVSAPGENIVSTYLNGEYAVGSGTSMAAPHVAGMLALLKQMHPNELNSQLRAEAEKEAMDLGKKGKNLTNQ</sequence>
<dbReference type="InterPro" id="IPR000209">
    <property type="entry name" value="Peptidase_S8/S53_dom"/>
</dbReference>
<feature type="active site" description="Charge relay system" evidence="5">
    <location>
        <position position="156"/>
    </location>
</feature>
<dbReference type="InterPro" id="IPR037045">
    <property type="entry name" value="S8pro/Inhibitor_I9_sf"/>
</dbReference>
<feature type="active site" description="Charge relay system" evidence="5">
    <location>
        <position position="186"/>
    </location>
</feature>
<dbReference type="Proteomes" id="UP000011747">
    <property type="component" value="Unassembled WGS sequence"/>
</dbReference>
<feature type="active site" description="Charge relay system" evidence="5">
    <location>
        <position position="344"/>
    </location>
</feature>
<dbReference type="InterPro" id="IPR023828">
    <property type="entry name" value="Peptidase_S8_Ser-AS"/>
</dbReference>
<dbReference type="InterPro" id="IPR023827">
    <property type="entry name" value="Peptidase_S8_Asp-AS"/>
</dbReference>
<evidence type="ECO:0000259" key="7">
    <source>
        <dbReference type="Pfam" id="PF00082"/>
    </source>
</evidence>
<evidence type="ECO:0000256" key="1">
    <source>
        <dbReference type="ARBA" id="ARBA00011073"/>
    </source>
</evidence>
<evidence type="ECO:0000313" key="9">
    <source>
        <dbReference type="Proteomes" id="UP000011747"/>
    </source>
</evidence>
<keyword evidence="4 5" id="KW-0720">Serine protease</keyword>
<dbReference type="HOGENOM" id="CLU_011263_15_7_9"/>
<comment type="caution">
    <text evidence="8">The sequence shown here is derived from an EMBL/GenBank/DDBJ whole genome shotgun (WGS) entry which is preliminary data.</text>
</comment>
<dbReference type="PRINTS" id="PR00723">
    <property type="entry name" value="SUBTILISIN"/>
</dbReference>
<accession>G9QNE4</accession>
<dbReference type="InterPro" id="IPR036852">
    <property type="entry name" value="Peptidase_S8/S53_dom_sf"/>
</dbReference>
<dbReference type="SUPFAM" id="SSF52743">
    <property type="entry name" value="Subtilisin-like"/>
    <property type="match status" value="1"/>
</dbReference>
<dbReference type="GO" id="GO:0006508">
    <property type="term" value="P:proteolysis"/>
    <property type="evidence" value="ECO:0007669"/>
    <property type="project" value="UniProtKB-KW"/>
</dbReference>
<feature type="domain" description="Peptidase S8/S53" evidence="7">
    <location>
        <begin position="147"/>
        <end position="383"/>
    </location>
</feature>
<dbReference type="InterPro" id="IPR051048">
    <property type="entry name" value="Peptidase_S8/S53_subtilisin"/>
</dbReference>
<keyword evidence="9" id="KW-1185">Reference proteome</keyword>
<dbReference type="Gene3D" id="3.30.70.80">
    <property type="entry name" value="Peptidase S8 propeptide/proteinase inhibitor I9"/>
    <property type="match status" value="1"/>
</dbReference>
<organism evidence="8 9">
    <name type="scientific">Bacillus smithii 7_3_47FAA</name>
    <dbReference type="NCBI Taxonomy" id="665952"/>
    <lineage>
        <taxon>Bacteria</taxon>
        <taxon>Bacillati</taxon>
        <taxon>Bacillota</taxon>
        <taxon>Bacilli</taxon>
        <taxon>Bacillales</taxon>
        <taxon>Bacillaceae</taxon>
        <taxon>Bacillus</taxon>
    </lineage>
</organism>
<evidence type="ECO:0000256" key="2">
    <source>
        <dbReference type="ARBA" id="ARBA00022670"/>
    </source>
</evidence>
<proteinExistence type="inferred from homology"/>
<keyword evidence="2 5" id="KW-0645">Protease</keyword>
<evidence type="ECO:0000256" key="6">
    <source>
        <dbReference type="RuleBase" id="RU003355"/>
    </source>
</evidence>
<reference evidence="8 9" key="1">
    <citation type="submission" date="2011-09" db="EMBL/GenBank/DDBJ databases">
        <title>The Genome Sequence of Bacillus smithii 7_3_47FAA.</title>
        <authorList>
            <consortium name="The Broad Institute Genome Sequencing Platform"/>
            <person name="Earl A."/>
            <person name="Ward D."/>
            <person name="Feldgarden M."/>
            <person name="Gevers D."/>
            <person name="Daigneault M."/>
            <person name="Strauss J."/>
            <person name="Allen-Vercoe E."/>
            <person name="Young S.K."/>
            <person name="Zeng Q."/>
            <person name="Gargeya S."/>
            <person name="Fitzgerald M."/>
            <person name="Haas B."/>
            <person name="Abouelleil A."/>
            <person name="Alvarado L."/>
            <person name="Arachchi H.M."/>
            <person name="Berlin A."/>
            <person name="Brown A."/>
            <person name="Chapman S.B."/>
            <person name="Chen Z."/>
            <person name="Dunbar C."/>
            <person name="Freedman E."/>
            <person name="Gearin G."/>
            <person name="Goldberg J."/>
            <person name="Griggs A."/>
            <person name="Gujja S."/>
            <person name="Heiman D."/>
            <person name="Howarth C."/>
            <person name="Larson L."/>
            <person name="Lui A."/>
            <person name="MacDonald P.J.P."/>
            <person name="Montmayeur A."/>
            <person name="Murphy C."/>
            <person name="Neiman D."/>
            <person name="Pearson M."/>
            <person name="Priest M."/>
            <person name="Roberts A."/>
            <person name="Saif S."/>
            <person name="Shea T."/>
            <person name="Shenoy N."/>
            <person name="Sisk P."/>
            <person name="Stolte C."/>
            <person name="Sykes S."/>
            <person name="Wortman J."/>
            <person name="Nusbaum C."/>
            <person name="Birren B."/>
        </authorList>
    </citation>
    <scope>NUCLEOTIDE SEQUENCE [LARGE SCALE GENOMIC DNA]</scope>
    <source>
        <strain evidence="8 9">7_3_47FAA</strain>
    </source>
</reference>
<dbReference type="SUPFAM" id="SSF54897">
    <property type="entry name" value="Protease propeptides/inhibitors"/>
    <property type="match status" value="1"/>
</dbReference>